<accession>X0U0R6</accession>
<feature type="transmembrane region" description="Helical" evidence="1">
    <location>
        <begin position="80"/>
        <end position="101"/>
    </location>
</feature>
<evidence type="ECO:0000256" key="1">
    <source>
        <dbReference type="SAM" id="Phobius"/>
    </source>
</evidence>
<name>X0U0R6_9ZZZZ</name>
<feature type="non-terminal residue" evidence="3">
    <location>
        <position position="103"/>
    </location>
</feature>
<proteinExistence type="predicted"/>
<feature type="domain" description="Putative zinc-finger" evidence="2">
    <location>
        <begin position="8"/>
        <end position="42"/>
    </location>
</feature>
<sequence length="103" mass="11466">MFKRKSECKKVQGMLSPYIDRWLTSLETERTESHIEGCEACRRELESLGATVNLIHRVPLVSLSRSFTIAEIAPIYRGPAAFGVLRIATAVAVLVLAFLFLGD</sequence>
<dbReference type="Gene3D" id="1.10.10.1320">
    <property type="entry name" value="Anti-sigma factor, zinc-finger domain"/>
    <property type="match status" value="1"/>
</dbReference>
<dbReference type="InterPro" id="IPR041916">
    <property type="entry name" value="Anti_sigma_zinc_sf"/>
</dbReference>
<dbReference type="AlphaFoldDB" id="X0U0R6"/>
<organism evidence="3">
    <name type="scientific">marine sediment metagenome</name>
    <dbReference type="NCBI Taxonomy" id="412755"/>
    <lineage>
        <taxon>unclassified sequences</taxon>
        <taxon>metagenomes</taxon>
        <taxon>ecological metagenomes</taxon>
    </lineage>
</organism>
<keyword evidence="1" id="KW-1133">Transmembrane helix</keyword>
<reference evidence="3" key="1">
    <citation type="journal article" date="2014" name="Front. Microbiol.">
        <title>High frequency of phylogenetically diverse reductive dehalogenase-homologous genes in deep subseafloor sedimentary metagenomes.</title>
        <authorList>
            <person name="Kawai M."/>
            <person name="Futagami T."/>
            <person name="Toyoda A."/>
            <person name="Takaki Y."/>
            <person name="Nishi S."/>
            <person name="Hori S."/>
            <person name="Arai W."/>
            <person name="Tsubouchi T."/>
            <person name="Morono Y."/>
            <person name="Uchiyama I."/>
            <person name="Ito T."/>
            <person name="Fujiyama A."/>
            <person name="Inagaki F."/>
            <person name="Takami H."/>
        </authorList>
    </citation>
    <scope>NUCLEOTIDE SEQUENCE</scope>
    <source>
        <strain evidence="3">Expedition CK06-06</strain>
    </source>
</reference>
<dbReference type="EMBL" id="BARS01011056">
    <property type="protein sequence ID" value="GAF99119.1"/>
    <property type="molecule type" value="Genomic_DNA"/>
</dbReference>
<comment type="caution">
    <text evidence="3">The sequence shown here is derived from an EMBL/GenBank/DDBJ whole genome shotgun (WGS) entry which is preliminary data.</text>
</comment>
<evidence type="ECO:0000259" key="2">
    <source>
        <dbReference type="Pfam" id="PF13490"/>
    </source>
</evidence>
<evidence type="ECO:0000313" key="3">
    <source>
        <dbReference type="EMBL" id="GAF99119.1"/>
    </source>
</evidence>
<dbReference type="InterPro" id="IPR027383">
    <property type="entry name" value="Znf_put"/>
</dbReference>
<protein>
    <recommendedName>
        <fullName evidence="2">Putative zinc-finger domain-containing protein</fullName>
    </recommendedName>
</protein>
<dbReference type="Pfam" id="PF13490">
    <property type="entry name" value="zf-HC2"/>
    <property type="match status" value="1"/>
</dbReference>
<keyword evidence="1" id="KW-0812">Transmembrane</keyword>
<gene>
    <name evidence="3" type="ORF">S01H1_20260</name>
</gene>
<keyword evidence="1" id="KW-0472">Membrane</keyword>